<accession>M5DY50</accession>
<gene>
    <name evidence="1" type="ORF">HSACCH_00238</name>
</gene>
<dbReference type="InParanoid" id="M5DY50"/>
<dbReference type="Proteomes" id="UP000012063">
    <property type="component" value="Unassembled WGS sequence"/>
</dbReference>
<name>M5DY50_9FIRM</name>
<comment type="caution">
    <text evidence="1">The sequence shown here is derived from an EMBL/GenBank/DDBJ whole genome shotgun (WGS) entry which is preliminary data.</text>
</comment>
<reference evidence="2" key="1">
    <citation type="journal article" date="2013" name="Genome Announc.">
        <title>Genome Sequence of Halanaerobium saccharolyticum subsp. saccharolyticum Strain DSM 6643T, a Halophilic Hydrogen-Producing Bacterium.</title>
        <authorList>
            <person name="Kivisto A."/>
            <person name="Larjo A."/>
            <person name="Ciranna A."/>
            <person name="Santala V."/>
            <person name="Roos C."/>
            <person name="Karp M."/>
        </authorList>
    </citation>
    <scope>NUCLEOTIDE SEQUENCE [LARGE SCALE GENOMIC DNA]</scope>
    <source>
        <strain evidence="2">DSM 6643</strain>
    </source>
</reference>
<dbReference type="Gene3D" id="2.60.120.580">
    <property type="entry name" value="Acetamidase/Formamidase-like domains"/>
    <property type="match status" value="1"/>
</dbReference>
<protein>
    <submittedName>
        <fullName evidence="1">Uncharacterized protein</fullName>
    </submittedName>
</protein>
<evidence type="ECO:0000313" key="2">
    <source>
        <dbReference type="Proteomes" id="UP000012063"/>
    </source>
</evidence>
<dbReference type="STRING" id="1293054.HSACCH_00238"/>
<keyword evidence="2" id="KW-1185">Reference proteome</keyword>
<organism evidence="1 2">
    <name type="scientific">Halanaerobium saccharolyticum subsp. saccharolyticum DSM 6643</name>
    <dbReference type="NCBI Taxonomy" id="1293054"/>
    <lineage>
        <taxon>Bacteria</taxon>
        <taxon>Bacillati</taxon>
        <taxon>Bacillota</taxon>
        <taxon>Clostridia</taxon>
        <taxon>Halanaerobiales</taxon>
        <taxon>Halanaerobiaceae</taxon>
        <taxon>Halanaerobium</taxon>
    </lineage>
</organism>
<proteinExistence type="predicted"/>
<dbReference type="EMBL" id="CAUI01000005">
    <property type="protein sequence ID" value="CCU77872.1"/>
    <property type="molecule type" value="Genomic_DNA"/>
</dbReference>
<evidence type="ECO:0000313" key="1">
    <source>
        <dbReference type="EMBL" id="CCU77872.1"/>
    </source>
</evidence>
<dbReference type="AlphaFoldDB" id="M5DY50"/>
<sequence length="64" mass="7297">MIKISADNFIYQMAAKNELVAEVLSGDKVLFETNDYFKNQLNPNNLNLDKVNWNQINPAQLLGL</sequence>
<dbReference type="RefSeq" id="WP_005487252.1">
    <property type="nucleotide sequence ID" value="NZ_CAUI01000005.1"/>
</dbReference>